<dbReference type="EnsemblBacteria" id="AAK90515">
    <property type="protein sequence ID" value="AAK90515"/>
    <property type="gene ID" value="Atu5142"/>
</dbReference>
<proteinExistence type="predicted"/>
<organism evidence="2 3">
    <name type="scientific">Agrobacterium fabrum (strain C58 / ATCC 33970)</name>
    <name type="common">Agrobacterium tumefaciens (strain C58)</name>
    <dbReference type="NCBI Taxonomy" id="176299"/>
    <lineage>
        <taxon>Bacteria</taxon>
        <taxon>Pseudomonadati</taxon>
        <taxon>Pseudomonadota</taxon>
        <taxon>Alphaproteobacteria</taxon>
        <taxon>Hyphomicrobiales</taxon>
        <taxon>Rhizobiaceae</taxon>
        <taxon>Rhizobium/Agrobacterium group</taxon>
        <taxon>Agrobacterium</taxon>
        <taxon>Agrobacterium tumefaciens complex</taxon>
    </lineage>
</organism>
<evidence type="ECO:0000313" key="2">
    <source>
        <dbReference type="EMBL" id="AAK90515.1"/>
    </source>
</evidence>
<accession>Q7D3T7</accession>
<dbReference type="HOGENOM" id="CLU_1976854_0_0_5"/>
<keyword evidence="2" id="KW-0614">Plasmid</keyword>
<protein>
    <submittedName>
        <fullName evidence="2">Uncharacterized protein</fullName>
    </submittedName>
</protein>
<name>Q7D3T7_AGRFC</name>
<dbReference type="KEGG" id="atu:Atu5142"/>
<feature type="region of interest" description="Disordered" evidence="1">
    <location>
        <begin position="105"/>
        <end position="126"/>
    </location>
</feature>
<dbReference type="AlphaFoldDB" id="Q7D3T7"/>
<evidence type="ECO:0000313" key="3">
    <source>
        <dbReference type="Proteomes" id="UP000000813"/>
    </source>
</evidence>
<dbReference type="EMBL" id="AE007872">
    <property type="protein sequence ID" value="AAK90515.1"/>
    <property type="molecule type" value="Genomic_DNA"/>
</dbReference>
<keyword evidence="3" id="KW-1185">Reference proteome</keyword>
<dbReference type="BioCyc" id="AGRO:ATU5142-MONOMER"/>
<evidence type="ECO:0000256" key="1">
    <source>
        <dbReference type="SAM" id="MobiDB-lite"/>
    </source>
</evidence>
<dbReference type="OrthoDB" id="9879960at2"/>
<sequence length="126" mass="13971">MLQPSRPILRPLSRARPPMLVSSGTIWERVSQRNVRFGDRHVSHTRSWGSCERGIRTERKASFWISCSRRLLGVGVLAPNGQNGIGSGKLAKRLQSVVRPALSSRKLPFAKPADPHRRIGSPLNAS</sequence>
<geneLocation type="plasmid" evidence="2 3">
    <name>At</name>
</geneLocation>
<reference evidence="2 3" key="2">
    <citation type="journal article" date="2001" name="Science">
        <title>Genome sequence of the plant pathogen and biotechnology agent Agrobacterium tumefaciens C58.</title>
        <authorList>
            <person name="Goodner B."/>
            <person name="Hinkle G."/>
            <person name="Gattung S."/>
            <person name="Miller N."/>
            <person name="Blanchard M."/>
            <person name="Qurollo B."/>
            <person name="Goldman B.S."/>
            <person name="Cao Y."/>
            <person name="Askenazi M."/>
            <person name="Halling C."/>
            <person name="Mullin L."/>
            <person name="Houmiel K."/>
            <person name="Gordon J."/>
            <person name="Vaudin M."/>
            <person name="Iartchouk O."/>
            <person name="Epp A."/>
            <person name="Liu F."/>
            <person name="Wollam C."/>
            <person name="Allinger M."/>
            <person name="Doughty D."/>
            <person name="Scott C."/>
            <person name="Lappas C."/>
            <person name="Markelz B."/>
            <person name="Flanagan C."/>
            <person name="Crowell C."/>
            <person name="Gurson J."/>
            <person name="Lomo C."/>
            <person name="Sear C."/>
            <person name="Strub G."/>
            <person name="Cielo C."/>
            <person name="Slater S."/>
        </authorList>
    </citation>
    <scope>NUCLEOTIDE SEQUENCE [LARGE SCALE GENOMIC DNA]</scope>
    <source>
        <strain evidence="3">C58 / ATCC 33970</strain>
    </source>
</reference>
<gene>
    <name evidence="2" type="primary">attP</name>
    <name evidence="2" type="ordered locus">Atu5142</name>
</gene>
<reference evidence="2 3" key="1">
    <citation type="journal article" date="2001" name="Science">
        <title>The genome of the natural genetic engineer Agrobacterium tumefaciens C58.</title>
        <authorList>
            <person name="Wood D.W."/>
            <person name="Setubal J.C."/>
            <person name="Kaul R."/>
            <person name="Monks D.E."/>
            <person name="Kitajima J.P."/>
            <person name="Okura V.K."/>
            <person name="Zhou Y."/>
            <person name="Chen L."/>
            <person name="Wood G.E."/>
            <person name="Almeida N.F.Jr."/>
            <person name="Woo L."/>
            <person name="Chen Y."/>
            <person name="Paulsen I.T."/>
            <person name="Eisen J.A."/>
            <person name="Karp P.D."/>
            <person name="Bovee D.Sr."/>
            <person name="Chapman P."/>
            <person name="Clendenning J."/>
            <person name="Deatherage G."/>
            <person name="Gillet W."/>
            <person name="Grant C."/>
            <person name="Kutyavin T."/>
            <person name="Levy R."/>
            <person name="Li M.J."/>
            <person name="McClelland E."/>
            <person name="Palmieri A."/>
            <person name="Raymond C."/>
            <person name="Rouse G."/>
            <person name="Saenphimmachak C."/>
            <person name="Wu Z."/>
            <person name="Romero P."/>
            <person name="Gordon D."/>
            <person name="Zhang S."/>
            <person name="Yoo H."/>
            <person name="Tao Y."/>
            <person name="Biddle P."/>
            <person name="Jung M."/>
            <person name="Krespan W."/>
            <person name="Perry M."/>
            <person name="Gordon-Kamm B."/>
            <person name="Liao L."/>
            <person name="Kim S."/>
            <person name="Hendrick C."/>
            <person name="Zhao Z.Y."/>
            <person name="Dolan M."/>
            <person name="Chumley F."/>
            <person name="Tingey S.V."/>
            <person name="Tomb J.F."/>
            <person name="Gordon M.P."/>
            <person name="Olson M.V."/>
            <person name="Nester E.W."/>
        </authorList>
    </citation>
    <scope>NUCLEOTIDE SEQUENCE [LARGE SCALE GENOMIC DNA]</scope>
    <source>
        <strain evidence="3">C58 / ATCC 33970</strain>
    </source>
</reference>
<dbReference type="Proteomes" id="UP000000813">
    <property type="component" value="Plasmid At"/>
</dbReference>